<dbReference type="SMART" id="SM01012">
    <property type="entry name" value="ANTAR"/>
    <property type="match status" value="1"/>
</dbReference>
<dbReference type="Pfam" id="PF03861">
    <property type="entry name" value="ANTAR"/>
    <property type="match status" value="1"/>
</dbReference>
<organism evidence="3 4">
    <name type="scientific">Humibacillus xanthopallidus</name>
    <dbReference type="NCBI Taxonomy" id="412689"/>
    <lineage>
        <taxon>Bacteria</taxon>
        <taxon>Bacillati</taxon>
        <taxon>Actinomycetota</taxon>
        <taxon>Actinomycetes</taxon>
        <taxon>Micrococcales</taxon>
        <taxon>Intrasporangiaceae</taxon>
        <taxon>Humibacillus</taxon>
    </lineage>
</organism>
<dbReference type="Proteomes" id="UP000316747">
    <property type="component" value="Unassembled WGS sequence"/>
</dbReference>
<reference evidence="3 4" key="1">
    <citation type="submission" date="2019-06" db="EMBL/GenBank/DDBJ databases">
        <title>Genome sequencing of plant associated microbes to promote plant fitness in Sorghum bicolor and Oryza sativa.</title>
        <authorList>
            <person name="Coleman-Derr D."/>
        </authorList>
    </citation>
    <scope>NUCLEOTIDE SEQUENCE [LARGE SCALE GENOMIC DNA]</scope>
    <source>
        <strain evidence="3 4">KV-663</strain>
    </source>
</reference>
<dbReference type="CDD" id="cd00130">
    <property type="entry name" value="PAS"/>
    <property type="match status" value="1"/>
</dbReference>
<dbReference type="Gene3D" id="2.10.70.100">
    <property type="match status" value="1"/>
</dbReference>
<evidence type="ECO:0000259" key="2">
    <source>
        <dbReference type="PROSITE" id="PS50921"/>
    </source>
</evidence>
<dbReference type="Gene3D" id="1.10.10.10">
    <property type="entry name" value="Winged helix-like DNA-binding domain superfamily/Winged helix DNA-binding domain"/>
    <property type="match status" value="1"/>
</dbReference>
<dbReference type="AlphaFoldDB" id="A0A543HTX3"/>
<evidence type="ECO:0000313" key="4">
    <source>
        <dbReference type="Proteomes" id="UP000316747"/>
    </source>
</evidence>
<dbReference type="RefSeq" id="WP_141843645.1">
    <property type="nucleotide sequence ID" value="NZ_VFPM01000002.1"/>
</dbReference>
<dbReference type="Gene3D" id="3.30.450.20">
    <property type="entry name" value="PAS domain"/>
    <property type="match status" value="1"/>
</dbReference>
<dbReference type="PROSITE" id="PS50112">
    <property type="entry name" value="PAS"/>
    <property type="match status" value="1"/>
</dbReference>
<evidence type="ECO:0000259" key="1">
    <source>
        <dbReference type="PROSITE" id="PS50112"/>
    </source>
</evidence>
<dbReference type="InterPro" id="IPR000014">
    <property type="entry name" value="PAS"/>
</dbReference>
<dbReference type="OrthoDB" id="3787288at2"/>
<dbReference type="GO" id="GO:0003723">
    <property type="term" value="F:RNA binding"/>
    <property type="evidence" value="ECO:0007669"/>
    <property type="project" value="InterPro"/>
</dbReference>
<name>A0A543HTX3_9MICO</name>
<feature type="domain" description="PAS" evidence="1">
    <location>
        <begin position="21"/>
        <end position="65"/>
    </location>
</feature>
<accession>A0A543HTX3</accession>
<comment type="caution">
    <text evidence="3">The sequence shown here is derived from an EMBL/GenBank/DDBJ whole genome shotgun (WGS) entry which is preliminary data.</text>
</comment>
<dbReference type="InterPro" id="IPR035965">
    <property type="entry name" value="PAS-like_dom_sf"/>
</dbReference>
<dbReference type="InterPro" id="IPR005561">
    <property type="entry name" value="ANTAR"/>
</dbReference>
<dbReference type="InterPro" id="IPR036388">
    <property type="entry name" value="WH-like_DNA-bd_sf"/>
</dbReference>
<keyword evidence="4" id="KW-1185">Reference proteome</keyword>
<dbReference type="PROSITE" id="PS50921">
    <property type="entry name" value="ANTAR"/>
    <property type="match status" value="1"/>
</dbReference>
<evidence type="ECO:0000313" key="3">
    <source>
        <dbReference type="EMBL" id="TQM61785.1"/>
    </source>
</evidence>
<dbReference type="EMBL" id="VFPM01000002">
    <property type="protein sequence ID" value="TQM61785.1"/>
    <property type="molecule type" value="Genomic_DNA"/>
</dbReference>
<feature type="domain" description="ANTAR" evidence="2">
    <location>
        <begin position="110"/>
        <end position="171"/>
    </location>
</feature>
<gene>
    <name evidence="3" type="ORF">FBY41_1802</name>
</gene>
<dbReference type="SUPFAM" id="SSF55785">
    <property type="entry name" value="PYP-like sensor domain (PAS domain)"/>
    <property type="match status" value="1"/>
</dbReference>
<proteinExistence type="predicted"/>
<sequence length="195" mass="20976">MSTRPAFGECVYDYATQTWWWSDDMYAVAGLTRSDADPSELLFKRMHEDDRDTIAETLSAALEAGAPISGQYRLYDGDDRVRSIAFVGDADRDADGQLLRMRGLAFDVTGVVEELANAAVAAATTNRAAIEQVKGALRFAYGLDDAAAFGILSRYSQASNVKLGVIAQRAVERLGTAKAGDVSVIQVIEEAASPT</sequence>
<dbReference type="InterPro" id="IPR013655">
    <property type="entry name" value="PAS_fold_3"/>
</dbReference>
<dbReference type="Pfam" id="PF08447">
    <property type="entry name" value="PAS_3"/>
    <property type="match status" value="1"/>
</dbReference>
<protein>
    <submittedName>
        <fullName evidence="3">ANTAR domain-containing protein</fullName>
    </submittedName>
</protein>